<dbReference type="Gene3D" id="2.115.10.20">
    <property type="entry name" value="Glycosyl hydrolase domain, family 43"/>
    <property type="match status" value="1"/>
</dbReference>
<dbReference type="Proteomes" id="UP000244016">
    <property type="component" value="Unassembled WGS sequence"/>
</dbReference>
<evidence type="ECO:0000313" key="1">
    <source>
        <dbReference type="EMBL" id="PTQ52030.1"/>
    </source>
</evidence>
<sequence>MVQTRRARSAEDLLRELRAGEGPFRAEILHFIGVEDRDVYNITPPFCDAGRWLIAGRVENRRSEVSEVYFFAENERGDWELLPDTPIFSLQDPFVARVQGELVLGGVETFIHPRGVPPRFWWWRTILFRGSDVRSLRPFFYGPDGMKDIRLVELKDGRIGVFTRPQGRIGGRGKIGFFTVGSLDELRPDLFESAPILESLFLDEEWGGVNEAQLLPDGRLAVIGHIARFADETTRYRDYYALAFVFDPVTLNFTDVRIIAERRNFVEGPAKREDVANVVFPGGLVRNPDGTAVLYAGVSDAGAQRLFMPDVFRPYGLLPNPLHTPCGPRIER</sequence>
<name>A0A2T5G773_9BACL</name>
<proteinExistence type="predicted"/>
<gene>
    <name evidence="1" type="ORF">BLITH_0997</name>
</gene>
<dbReference type="SUPFAM" id="SSF75005">
    <property type="entry name" value="Arabinanase/levansucrase/invertase"/>
    <property type="match status" value="1"/>
</dbReference>
<dbReference type="PANTHER" id="PTHR37036">
    <property type="match status" value="1"/>
</dbReference>
<dbReference type="EMBL" id="PEBW01000003">
    <property type="protein sequence ID" value="PTQ52030.1"/>
    <property type="molecule type" value="Genomic_DNA"/>
</dbReference>
<comment type="caution">
    <text evidence="1">The sequence shown here is derived from an EMBL/GenBank/DDBJ whole genome shotgun (WGS) entry which is preliminary data.</text>
</comment>
<dbReference type="AlphaFoldDB" id="A0A2T5G773"/>
<reference evidence="1 2" key="1">
    <citation type="submission" date="2017-08" db="EMBL/GenBank/DDBJ databases">
        <title>Burning lignite coal seam in the remote Altai Mountains harbors a hydrogen-driven thermophilic microbial community.</title>
        <authorList>
            <person name="Kadnikov V.V."/>
            <person name="Mardanov A.V."/>
            <person name="Ivasenko D."/>
            <person name="Beletsky A.V."/>
            <person name="Karnachuk O.V."/>
            <person name="Ravin N.V."/>
        </authorList>
    </citation>
    <scope>NUCLEOTIDE SEQUENCE [LARGE SCALE GENOMIC DNA]</scope>
    <source>
        <strain evidence="1">AL31</strain>
    </source>
</reference>
<dbReference type="InterPro" id="IPR015045">
    <property type="entry name" value="MPT-1-like_LmxM"/>
</dbReference>
<evidence type="ECO:0000313" key="2">
    <source>
        <dbReference type="Proteomes" id="UP000244016"/>
    </source>
</evidence>
<accession>A0A2T5G773</accession>
<dbReference type="InterPro" id="IPR023296">
    <property type="entry name" value="Glyco_hydro_beta-prop_sf"/>
</dbReference>
<dbReference type="PANTHER" id="PTHR37036:SF2">
    <property type="entry name" value="DUF1861 FAMILY PROTEIN"/>
    <property type="match status" value="1"/>
</dbReference>
<organism evidence="1 2">
    <name type="scientific">Brockia lithotrophica</name>
    <dbReference type="NCBI Taxonomy" id="933949"/>
    <lineage>
        <taxon>Bacteria</taxon>
        <taxon>Bacillati</taxon>
        <taxon>Bacillota</taxon>
        <taxon>Bacilli</taxon>
        <taxon>Bacillales</taxon>
        <taxon>Bacillales Family X. Incertae Sedis</taxon>
        <taxon>Brockia</taxon>
    </lineage>
</organism>
<protein>
    <recommendedName>
        <fullName evidence="3">DUF1861 family protein</fullName>
    </recommendedName>
</protein>
<evidence type="ECO:0008006" key="3">
    <source>
        <dbReference type="Google" id="ProtNLM"/>
    </source>
</evidence>
<dbReference type="Pfam" id="PF08950">
    <property type="entry name" value="DUF1861"/>
    <property type="match status" value="1"/>
</dbReference>